<dbReference type="PANTHER" id="PTHR45947:SF3">
    <property type="entry name" value="SULFOQUINOVOSYL TRANSFERASE SQD2"/>
    <property type="match status" value="1"/>
</dbReference>
<dbReference type="Pfam" id="PF00534">
    <property type="entry name" value="Glycos_transf_1"/>
    <property type="match status" value="1"/>
</dbReference>
<evidence type="ECO:0000313" key="3">
    <source>
        <dbReference type="EMBL" id="GAA5504903.1"/>
    </source>
</evidence>
<comment type="caution">
    <text evidence="3">The sequence shown here is derived from an EMBL/GenBank/DDBJ whole genome shotgun (WGS) entry which is preliminary data.</text>
</comment>
<evidence type="ECO:0000259" key="1">
    <source>
        <dbReference type="Pfam" id="PF00534"/>
    </source>
</evidence>
<dbReference type="InterPro" id="IPR050194">
    <property type="entry name" value="Glycosyltransferase_grp1"/>
</dbReference>
<sequence length="374" mass="41917">MDHKNLRIALAHHWLVGMRGGEKVLEQLCKLFPDAPIHCLVSDPEKLSGILSEKRIVSSALQRVPAATRYYKHLLPLHSMAIAKMRVDEGTDVLISSDAALIKGISVPEGTLHICYCHSPPRYLWEMGEEYRRSSVAARLALNAFSNRLKAFDYRAAQNVTQFVANSEFVADRIRNYYDRDAVVVNPPVDVDAFVPNRPREAHYLVVSELVPYKRIDIAVKAFAAHPDRRLVVIGDGSERTKLQRIATPNVTFMGRQPFSVLKDHYETARAFIFPGIEDFGITPVEAQAAGCPVIAFRKGGAMETVRENETGIFFDEQSPQALAEAITAFETAQITSDQCRRNSERYTESIFRDRMKQTLDATLDQHGVKTGAS</sequence>
<feature type="domain" description="Glycosyl transferase family 1" evidence="1">
    <location>
        <begin position="200"/>
        <end position="345"/>
    </location>
</feature>
<reference evidence="3 4" key="1">
    <citation type="submission" date="2024-02" db="EMBL/GenBank/DDBJ databases">
        <title>Rhodopirellula caenicola NBRC 110016.</title>
        <authorList>
            <person name="Ichikawa N."/>
            <person name="Katano-Makiyama Y."/>
            <person name="Hidaka K."/>
        </authorList>
    </citation>
    <scope>NUCLEOTIDE SEQUENCE [LARGE SCALE GENOMIC DNA]</scope>
    <source>
        <strain evidence="3 4">NBRC 110016</strain>
    </source>
</reference>
<dbReference type="RefSeq" id="WP_345681985.1">
    <property type="nucleotide sequence ID" value="NZ_BAABRO010000001.1"/>
</dbReference>
<dbReference type="InterPro" id="IPR028098">
    <property type="entry name" value="Glyco_trans_4-like_N"/>
</dbReference>
<organism evidence="3 4">
    <name type="scientific">Novipirellula caenicola</name>
    <dbReference type="NCBI Taxonomy" id="1536901"/>
    <lineage>
        <taxon>Bacteria</taxon>
        <taxon>Pseudomonadati</taxon>
        <taxon>Planctomycetota</taxon>
        <taxon>Planctomycetia</taxon>
        <taxon>Pirellulales</taxon>
        <taxon>Pirellulaceae</taxon>
        <taxon>Novipirellula</taxon>
    </lineage>
</organism>
<proteinExistence type="predicted"/>
<dbReference type="PANTHER" id="PTHR45947">
    <property type="entry name" value="SULFOQUINOVOSYL TRANSFERASE SQD2"/>
    <property type="match status" value="1"/>
</dbReference>
<evidence type="ECO:0000259" key="2">
    <source>
        <dbReference type="Pfam" id="PF13439"/>
    </source>
</evidence>
<gene>
    <name evidence="3" type="primary">mshA_1</name>
    <name evidence="3" type="ORF">Rcae01_00342</name>
</gene>
<dbReference type="Proteomes" id="UP001416858">
    <property type="component" value="Unassembled WGS sequence"/>
</dbReference>
<dbReference type="SUPFAM" id="SSF53756">
    <property type="entry name" value="UDP-Glycosyltransferase/glycogen phosphorylase"/>
    <property type="match status" value="1"/>
</dbReference>
<name>A0ABP9VL76_9BACT</name>
<feature type="domain" description="Glycosyltransferase subfamily 4-like N-terminal" evidence="2">
    <location>
        <begin position="20"/>
        <end position="192"/>
    </location>
</feature>
<protein>
    <submittedName>
        <fullName evidence="3">D-inositol-3-phosphate glycosyltransferase</fullName>
    </submittedName>
</protein>
<dbReference type="InterPro" id="IPR001296">
    <property type="entry name" value="Glyco_trans_1"/>
</dbReference>
<evidence type="ECO:0000313" key="4">
    <source>
        <dbReference type="Proteomes" id="UP001416858"/>
    </source>
</evidence>
<dbReference type="EMBL" id="BAABRO010000001">
    <property type="protein sequence ID" value="GAA5504903.1"/>
    <property type="molecule type" value="Genomic_DNA"/>
</dbReference>
<dbReference type="Pfam" id="PF13439">
    <property type="entry name" value="Glyco_transf_4"/>
    <property type="match status" value="1"/>
</dbReference>
<accession>A0ABP9VL76</accession>
<dbReference type="Gene3D" id="3.40.50.2000">
    <property type="entry name" value="Glycogen Phosphorylase B"/>
    <property type="match status" value="2"/>
</dbReference>
<keyword evidence="4" id="KW-1185">Reference proteome</keyword>